<keyword evidence="2" id="KW-0812">Transmembrane</keyword>
<comment type="caution">
    <text evidence="3">The sequence shown here is derived from an EMBL/GenBank/DDBJ whole genome shotgun (WGS) entry which is preliminary data.</text>
</comment>
<evidence type="ECO:0000313" key="4">
    <source>
        <dbReference type="Proteomes" id="UP000075502"/>
    </source>
</evidence>
<dbReference type="AlphaFoldDB" id="A0A150TTK8"/>
<evidence type="ECO:0000256" key="1">
    <source>
        <dbReference type="SAM" id="MobiDB-lite"/>
    </source>
</evidence>
<keyword evidence="2" id="KW-0472">Membrane</keyword>
<feature type="transmembrane region" description="Helical" evidence="2">
    <location>
        <begin position="53"/>
        <end position="74"/>
    </location>
</feature>
<proteinExistence type="predicted"/>
<dbReference type="Proteomes" id="UP000075502">
    <property type="component" value="Unassembled WGS sequence"/>
</dbReference>
<evidence type="ECO:0000256" key="2">
    <source>
        <dbReference type="SAM" id="Phobius"/>
    </source>
</evidence>
<evidence type="ECO:0000313" key="3">
    <source>
        <dbReference type="EMBL" id="KYG08010.1"/>
    </source>
</evidence>
<feature type="transmembrane region" description="Helical" evidence="2">
    <location>
        <begin position="86"/>
        <end position="109"/>
    </location>
</feature>
<organism evidence="3 4">
    <name type="scientific">Sorangium cellulosum</name>
    <name type="common">Polyangium cellulosum</name>
    <dbReference type="NCBI Taxonomy" id="56"/>
    <lineage>
        <taxon>Bacteria</taxon>
        <taxon>Pseudomonadati</taxon>
        <taxon>Myxococcota</taxon>
        <taxon>Polyangia</taxon>
        <taxon>Polyangiales</taxon>
        <taxon>Polyangiaceae</taxon>
        <taxon>Sorangium</taxon>
    </lineage>
</organism>
<accession>A0A150TTK8</accession>
<keyword evidence="2" id="KW-1133">Transmembrane helix</keyword>
<protein>
    <submittedName>
        <fullName evidence="3">Uncharacterized protein</fullName>
    </submittedName>
</protein>
<sequence length="145" mass="15251">MDIQQLSTIIAVLVALSVASERLVEITKGFVPYLNKRDPTTNPKGLEEPHRRAALQILAIVSAILVTIAAGPAIPKDVLSTPDDMFGLIAIGLLASGGSGLWNGVLSYVDEVKKVRSELAVSVAEPPAQHAGPERTGQHGARVPT</sequence>
<reference evidence="3 4" key="1">
    <citation type="submission" date="2014-02" db="EMBL/GenBank/DDBJ databases">
        <title>The small core and large imbalanced accessory genome model reveals a collaborative survival strategy of Sorangium cellulosum strains in nature.</title>
        <authorList>
            <person name="Han K."/>
            <person name="Peng R."/>
            <person name="Blom J."/>
            <person name="Li Y.-Z."/>
        </authorList>
    </citation>
    <scope>NUCLEOTIDE SEQUENCE [LARGE SCALE GENOMIC DNA]</scope>
    <source>
        <strain evidence="3 4">So0007-03</strain>
    </source>
</reference>
<feature type="region of interest" description="Disordered" evidence="1">
    <location>
        <begin position="123"/>
        <end position="145"/>
    </location>
</feature>
<dbReference type="EMBL" id="JEME01001126">
    <property type="protein sequence ID" value="KYG08010.1"/>
    <property type="molecule type" value="Genomic_DNA"/>
</dbReference>
<gene>
    <name evidence="3" type="ORF">BE21_26095</name>
</gene>
<name>A0A150TTK8_SORCE</name>